<accession>A0A820C6W1</accession>
<evidence type="ECO:0000313" key="2">
    <source>
        <dbReference type="EMBL" id="CAF4218903.1"/>
    </source>
</evidence>
<name>A0A820C6W1_9BILA</name>
<proteinExistence type="predicted"/>
<evidence type="ECO:0000313" key="1">
    <source>
        <dbReference type="EMBL" id="CAF1458358.1"/>
    </source>
</evidence>
<dbReference type="Proteomes" id="UP000663868">
    <property type="component" value="Unassembled WGS sequence"/>
</dbReference>
<dbReference type="AlphaFoldDB" id="A0A820C6W1"/>
<gene>
    <name evidence="1" type="ORF">IZO911_LOCUS42777</name>
    <name evidence="2" type="ORF">KXQ929_LOCUS41083</name>
</gene>
<protein>
    <submittedName>
        <fullName evidence="2">Uncharacterized protein</fullName>
    </submittedName>
</protein>
<sequence>MGGINDAIHWWTSALYETIDILYLEEFFHWKGTKFDECYCTYTSSSNQYDASVSYLLCGANIAETDGLHFALKYASCHIYFLEPLLSF</sequence>
<dbReference type="EMBL" id="CAJNOE010001924">
    <property type="protein sequence ID" value="CAF1458358.1"/>
    <property type="molecule type" value="Genomic_DNA"/>
</dbReference>
<dbReference type="EMBL" id="CAJOBB010008984">
    <property type="protein sequence ID" value="CAF4218903.1"/>
    <property type="molecule type" value="Genomic_DNA"/>
</dbReference>
<evidence type="ECO:0000313" key="3">
    <source>
        <dbReference type="Proteomes" id="UP000663868"/>
    </source>
</evidence>
<organism evidence="2 3">
    <name type="scientific">Adineta steineri</name>
    <dbReference type="NCBI Taxonomy" id="433720"/>
    <lineage>
        <taxon>Eukaryota</taxon>
        <taxon>Metazoa</taxon>
        <taxon>Spiralia</taxon>
        <taxon>Gnathifera</taxon>
        <taxon>Rotifera</taxon>
        <taxon>Eurotatoria</taxon>
        <taxon>Bdelloidea</taxon>
        <taxon>Adinetida</taxon>
        <taxon>Adinetidae</taxon>
        <taxon>Adineta</taxon>
    </lineage>
</organism>
<reference evidence="2" key="1">
    <citation type="submission" date="2021-02" db="EMBL/GenBank/DDBJ databases">
        <authorList>
            <person name="Nowell W R."/>
        </authorList>
    </citation>
    <scope>NUCLEOTIDE SEQUENCE</scope>
</reference>
<dbReference type="Proteomes" id="UP000663860">
    <property type="component" value="Unassembled WGS sequence"/>
</dbReference>
<comment type="caution">
    <text evidence="2">The sequence shown here is derived from an EMBL/GenBank/DDBJ whole genome shotgun (WGS) entry which is preliminary data.</text>
</comment>